<evidence type="ECO:0000256" key="1">
    <source>
        <dbReference type="ARBA" id="ARBA00002954"/>
    </source>
</evidence>
<dbReference type="Gene3D" id="2.10.70.40">
    <property type="entry name" value="peptidoglycan hydrolase"/>
    <property type="match status" value="1"/>
</dbReference>
<keyword evidence="12" id="KW-0966">Cell projection</keyword>
<dbReference type="InterPro" id="IPR051056">
    <property type="entry name" value="Glycosyl_Hydrolase_73"/>
</dbReference>
<organism evidence="12 13">
    <name type="scientific">Chromobacterium vaccinii</name>
    <dbReference type="NCBI Taxonomy" id="1108595"/>
    <lineage>
        <taxon>Bacteria</taxon>
        <taxon>Pseudomonadati</taxon>
        <taxon>Pseudomonadota</taxon>
        <taxon>Betaproteobacteria</taxon>
        <taxon>Neisseriales</taxon>
        <taxon>Chromobacteriaceae</taxon>
        <taxon>Chromobacterium</taxon>
    </lineage>
</organism>
<keyword evidence="9" id="KW-0961">Cell wall biogenesis/degradation</keyword>
<accession>A0A1D9LDT7</accession>
<keyword evidence="7" id="KW-0378">Hydrolase</keyword>
<dbReference type="PANTHER" id="PTHR33308">
    <property type="entry name" value="PEPTIDOGLYCAN HYDROLASE FLGJ"/>
    <property type="match status" value="1"/>
</dbReference>
<keyword evidence="8" id="KW-0326">Glycosidase</keyword>
<protein>
    <recommendedName>
        <fullName evidence="5">Peptidoglycan hydrolase FlgJ</fullName>
    </recommendedName>
    <alternativeName>
        <fullName evidence="10">Muramidase FlgJ</fullName>
    </alternativeName>
</protein>
<evidence type="ECO:0000256" key="5">
    <source>
        <dbReference type="ARBA" id="ARBA00013433"/>
    </source>
</evidence>
<dbReference type="RefSeq" id="WP_070979003.1">
    <property type="nucleotide sequence ID" value="NZ_CP017707.1"/>
</dbReference>
<dbReference type="InterPro" id="IPR019301">
    <property type="entry name" value="Flagellar_prot_FlgJ_N"/>
</dbReference>
<evidence type="ECO:0000256" key="7">
    <source>
        <dbReference type="ARBA" id="ARBA00022801"/>
    </source>
</evidence>
<keyword evidence="12" id="KW-0282">Flagellum</keyword>
<dbReference type="NCBIfam" id="TIGR02541">
    <property type="entry name" value="flagell_FlgJ"/>
    <property type="match status" value="1"/>
</dbReference>
<feature type="domain" description="Mannosyl-glycoprotein endo-beta-N-acetylglucosamidase-like" evidence="11">
    <location>
        <begin position="160"/>
        <end position="314"/>
    </location>
</feature>
<evidence type="ECO:0000313" key="13">
    <source>
        <dbReference type="Proteomes" id="UP000178776"/>
    </source>
</evidence>
<evidence type="ECO:0000256" key="9">
    <source>
        <dbReference type="ARBA" id="ARBA00023316"/>
    </source>
</evidence>
<dbReference type="AlphaFoldDB" id="A0A1D9LDT7"/>
<dbReference type="GO" id="GO:0042597">
    <property type="term" value="C:periplasmic space"/>
    <property type="evidence" value="ECO:0007669"/>
    <property type="project" value="UniProtKB-SubCell"/>
</dbReference>
<dbReference type="EMBL" id="CP017707">
    <property type="protein sequence ID" value="AOZ49431.1"/>
    <property type="molecule type" value="Genomic_DNA"/>
</dbReference>
<dbReference type="Proteomes" id="UP000178776">
    <property type="component" value="Chromosome"/>
</dbReference>
<keyword evidence="12" id="KW-0969">Cilium</keyword>
<dbReference type="GO" id="GO:0044780">
    <property type="term" value="P:bacterial-type flagellum assembly"/>
    <property type="evidence" value="ECO:0007669"/>
    <property type="project" value="InterPro"/>
</dbReference>
<evidence type="ECO:0000313" key="12">
    <source>
        <dbReference type="EMBL" id="AOZ49431.1"/>
    </source>
</evidence>
<dbReference type="PANTHER" id="PTHR33308:SF9">
    <property type="entry name" value="PEPTIDOGLYCAN HYDROLASE FLGJ"/>
    <property type="match status" value="1"/>
</dbReference>
<dbReference type="GeneID" id="68840580"/>
<evidence type="ECO:0000256" key="4">
    <source>
        <dbReference type="ARBA" id="ARBA00007974"/>
    </source>
</evidence>
<dbReference type="GO" id="GO:0071973">
    <property type="term" value="P:bacterial-type flagellum-dependent cell motility"/>
    <property type="evidence" value="ECO:0007669"/>
    <property type="project" value="TreeGrafter"/>
</dbReference>
<dbReference type="PRINTS" id="PR01002">
    <property type="entry name" value="FLGFLGJ"/>
</dbReference>
<evidence type="ECO:0000256" key="8">
    <source>
        <dbReference type="ARBA" id="ARBA00023295"/>
    </source>
</evidence>
<comment type="similarity">
    <text evidence="4">In the C-terminal section; belongs to the glycosyl hydrolase 73 family.</text>
</comment>
<evidence type="ECO:0000256" key="6">
    <source>
        <dbReference type="ARBA" id="ARBA00022764"/>
    </source>
</evidence>
<dbReference type="GO" id="GO:0004040">
    <property type="term" value="F:amidase activity"/>
    <property type="evidence" value="ECO:0007669"/>
    <property type="project" value="InterPro"/>
</dbReference>
<keyword evidence="6" id="KW-0574">Periplasm</keyword>
<evidence type="ECO:0000256" key="10">
    <source>
        <dbReference type="ARBA" id="ARBA00030835"/>
    </source>
</evidence>
<comment type="similarity">
    <text evidence="3">In the N-terminal section; belongs to the FlgJ family.</text>
</comment>
<comment type="subcellular location">
    <subcellularLocation>
        <location evidence="2">Periplasm</location>
    </subcellularLocation>
</comment>
<evidence type="ECO:0000256" key="3">
    <source>
        <dbReference type="ARBA" id="ARBA00006880"/>
    </source>
</evidence>
<dbReference type="Gene3D" id="1.10.530.10">
    <property type="match status" value="1"/>
</dbReference>
<dbReference type="InterPro" id="IPR002901">
    <property type="entry name" value="MGlyc_endo_b_GlcNAc-like_dom"/>
</dbReference>
<dbReference type="Pfam" id="PF10135">
    <property type="entry name" value="Rod-binding"/>
    <property type="match status" value="1"/>
</dbReference>
<dbReference type="SMART" id="SM00047">
    <property type="entry name" value="LYZ2"/>
    <property type="match status" value="1"/>
</dbReference>
<evidence type="ECO:0000259" key="11">
    <source>
        <dbReference type="SMART" id="SM00047"/>
    </source>
</evidence>
<evidence type="ECO:0000256" key="2">
    <source>
        <dbReference type="ARBA" id="ARBA00004418"/>
    </source>
</evidence>
<dbReference type="Pfam" id="PF01832">
    <property type="entry name" value="Glucosaminidase"/>
    <property type="match status" value="1"/>
</dbReference>
<dbReference type="STRING" id="1108595.BKX93_05080"/>
<proteinExistence type="inferred from homology"/>
<name>A0A1D9LDT7_9NEIS</name>
<dbReference type="KEGG" id="cvc:BKX93_05080"/>
<sequence>MTAKFQSVLPQDALSHQLAIDPSHLRSLRAKAASDPKAAARETAAQFESLLMGNMLKAMRETKFDDSDQSNSMDTFRGLSDQQMIQAMSANGGLGLGDMIYRQIAKQSGFSPDEGKTALAHRQAGPALMVQPAGQRMLQAYRSAQSEADGAVASLVQPPAPQTAGGGKSFANSLLPHARGAAQQLGVAPECVVAHAALESGWGKRTIRNGDGSDSHNLFGIKAGSDWQGKTTTVMTTEYVGGAPQKRMETFRSYGSYAEAFSDYAKVLKGSSRYKNVLNQGQNMYGFAQGLQAGGYATDPRYARKLVDVAASLAQQVAKA</sequence>
<dbReference type="GO" id="GO:0071555">
    <property type="term" value="P:cell wall organization"/>
    <property type="evidence" value="ECO:0007669"/>
    <property type="project" value="UniProtKB-KW"/>
</dbReference>
<reference evidence="12 13" key="1">
    <citation type="submission" date="2016-10" db="EMBL/GenBank/DDBJ databases">
        <title>Chromobacterium muskegensis sp. nov., an insecticidal bacterium isolated from Sphagnum bogs.</title>
        <authorList>
            <person name="Sparks M.E."/>
            <person name="Blackburn M.B."/>
            <person name="Gundersen-Rindal D.E."/>
            <person name="Mitchell A."/>
            <person name="Farrar R."/>
            <person name="Kuhar D."/>
        </authorList>
    </citation>
    <scope>NUCLEOTIDE SEQUENCE [LARGE SCALE GENOMIC DNA]</scope>
    <source>
        <strain evidence="12 13">21-1</strain>
    </source>
</reference>
<gene>
    <name evidence="12" type="ORF">BKX93_05080</name>
</gene>
<dbReference type="GO" id="GO:0016798">
    <property type="term" value="F:hydrolase activity, acting on glycosyl bonds"/>
    <property type="evidence" value="ECO:0007669"/>
    <property type="project" value="UniProtKB-KW"/>
</dbReference>
<comment type="function">
    <text evidence="1">Flagellum-specific muramidase which hydrolyzes the peptidoglycan layer to assemble the rod structure in the periplasmic space.</text>
</comment>
<dbReference type="InterPro" id="IPR013377">
    <property type="entry name" value="FlgJ"/>
</dbReference>